<feature type="region of interest" description="Disordered" evidence="1">
    <location>
        <begin position="296"/>
        <end position="316"/>
    </location>
</feature>
<feature type="domain" description="Helix-hairpin-helix DNA-binding motif class 1" evidence="3">
    <location>
        <begin position="356"/>
        <end position="375"/>
    </location>
</feature>
<feature type="compositionally biased region" description="Low complexity" evidence="1">
    <location>
        <begin position="296"/>
        <end position="315"/>
    </location>
</feature>
<protein>
    <recommendedName>
        <fullName evidence="3">Helix-hairpin-helix DNA-binding motif class 1 domain-containing protein</fullName>
    </recommendedName>
</protein>
<comment type="caution">
    <text evidence="4">The sequence shown here is derived from an EMBL/GenBank/DDBJ whole genome shotgun (WGS) entry which is preliminary data.</text>
</comment>
<dbReference type="Gene3D" id="1.10.150.320">
    <property type="entry name" value="Photosystem II 12 kDa extrinsic protein"/>
    <property type="match status" value="1"/>
</dbReference>
<dbReference type="InterPro" id="IPR051675">
    <property type="entry name" value="Endo/Exo/Phosphatase_dom_1"/>
</dbReference>
<dbReference type="Proteomes" id="UP001501598">
    <property type="component" value="Unassembled WGS sequence"/>
</dbReference>
<dbReference type="PANTHER" id="PTHR21180:SF32">
    <property type="entry name" value="ENDONUCLEASE_EXONUCLEASE_PHOSPHATASE FAMILY DOMAIN-CONTAINING PROTEIN 1"/>
    <property type="match status" value="1"/>
</dbReference>
<dbReference type="InterPro" id="IPR010994">
    <property type="entry name" value="RuvA_2-like"/>
</dbReference>
<dbReference type="SMART" id="SM00278">
    <property type="entry name" value="HhH1"/>
    <property type="match status" value="2"/>
</dbReference>
<dbReference type="PANTHER" id="PTHR21180">
    <property type="entry name" value="ENDONUCLEASE/EXONUCLEASE/PHOSPHATASE FAMILY DOMAIN-CONTAINING PROTEIN 1"/>
    <property type="match status" value="1"/>
</dbReference>
<dbReference type="EMBL" id="BAABGT010000123">
    <property type="protein sequence ID" value="GAA4560721.1"/>
    <property type="molecule type" value="Genomic_DNA"/>
</dbReference>
<sequence>MLGTPVGPPYRRVSGVEGVTERPPSHAGGPRTARQASEPFAVPHPRGSAGARAGGPVASPRHPRAEPRARTADSSGQSRAATTTGASSGLAPADPRSPLPPVLRAAFPPPAGADAEPDTLPMDLGALRGDDPWAVFAGSDGQADPGVEQAVPLHAPGGRPGRVARLAERWVPAAWRGARLDPGRVGAVALVLVAAVAAIVAAVGVWSGRPRPEPLPALPSVSLAEPSPTPTAAAPAELVISVSGRVARPGLLRVPDGTRVAEAIEAAGGALPGTDLATLNLARRVADGEQIAVGVPPAPDAGGASAGGAQAAGPGDRVDLNRATLEQLDGLPGVGPVTAQRILDWRAAHGRFARVDQLREIEGIGERRFAQLEGLVAV</sequence>
<reference evidence="5" key="1">
    <citation type="journal article" date="2019" name="Int. J. Syst. Evol. Microbiol.">
        <title>The Global Catalogue of Microorganisms (GCM) 10K type strain sequencing project: providing services to taxonomists for standard genome sequencing and annotation.</title>
        <authorList>
            <consortium name="The Broad Institute Genomics Platform"/>
            <consortium name="The Broad Institute Genome Sequencing Center for Infectious Disease"/>
            <person name="Wu L."/>
            <person name="Ma J."/>
        </authorList>
    </citation>
    <scope>NUCLEOTIDE SEQUENCE [LARGE SCALE GENOMIC DNA]</scope>
    <source>
        <strain evidence="5">JCM 17906</strain>
    </source>
</reference>
<feature type="region of interest" description="Disordered" evidence="1">
    <location>
        <begin position="1"/>
        <end position="120"/>
    </location>
</feature>
<feature type="domain" description="Helix-hairpin-helix DNA-binding motif class 1" evidence="3">
    <location>
        <begin position="326"/>
        <end position="345"/>
    </location>
</feature>
<keyword evidence="2" id="KW-1133">Transmembrane helix</keyword>
<organism evidence="4 5">
    <name type="scientific">Pseudonocardia xishanensis</name>
    <dbReference type="NCBI Taxonomy" id="630995"/>
    <lineage>
        <taxon>Bacteria</taxon>
        <taxon>Bacillati</taxon>
        <taxon>Actinomycetota</taxon>
        <taxon>Actinomycetes</taxon>
        <taxon>Pseudonocardiales</taxon>
        <taxon>Pseudonocardiaceae</taxon>
        <taxon>Pseudonocardia</taxon>
    </lineage>
</organism>
<dbReference type="InterPro" id="IPR003583">
    <property type="entry name" value="Hlx-hairpin-Hlx_DNA-bd_motif"/>
</dbReference>
<evidence type="ECO:0000259" key="3">
    <source>
        <dbReference type="SMART" id="SM00278"/>
    </source>
</evidence>
<name>A0ABP8S4U3_9PSEU</name>
<evidence type="ECO:0000313" key="5">
    <source>
        <dbReference type="Proteomes" id="UP001501598"/>
    </source>
</evidence>
<feature type="compositionally biased region" description="Low complexity" evidence="1">
    <location>
        <begin position="74"/>
        <end position="93"/>
    </location>
</feature>
<gene>
    <name evidence="4" type="ORF">GCM10023175_71300</name>
</gene>
<dbReference type="Pfam" id="PF10531">
    <property type="entry name" value="SLBB"/>
    <property type="match status" value="1"/>
</dbReference>
<dbReference type="SUPFAM" id="SSF47781">
    <property type="entry name" value="RuvA domain 2-like"/>
    <property type="match status" value="1"/>
</dbReference>
<evidence type="ECO:0000256" key="2">
    <source>
        <dbReference type="SAM" id="Phobius"/>
    </source>
</evidence>
<feature type="compositionally biased region" description="Low complexity" evidence="1">
    <location>
        <begin position="43"/>
        <end position="60"/>
    </location>
</feature>
<evidence type="ECO:0000256" key="1">
    <source>
        <dbReference type="SAM" id="MobiDB-lite"/>
    </source>
</evidence>
<dbReference type="Gene3D" id="3.10.560.10">
    <property type="entry name" value="Outer membrane lipoprotein wza domain like"/>
    <property type="match status" value="1"/>
</dbReference>
<keyword evidence="2" id="KW-0812">Transmembrane</keyword>
<feature type="compositionally biased region" description="Pro residues" evidence="1">
    <location>
        <begin position="95"/>
        <end position="111"/>
    </location>
</feature>
<dbReference type="Pfam" id="PF12836">
    <property type="entry name" value="HHH_3"/>
    <property type="match status" value="1"/>
</dbReference>
<accession>A0ABP8S4U3</accession>
<keyword evidence="5" id="KW-1185">Reference proteome</keyword>
<dbReference type="InterPro" id="IPR019554">
    <property type="entry name" value="Soluble_ligand-bd"/>
</dbReference>
<evidence type="ECO:0000313" key="4">
    <source>
        <dbReference type="EMBL" id="GAA4560721.1"/>
    </source>
</evidence>
<proteinExistence type="predicted"/>
<keyword evidence="2" id="KW-0472">Membrane</keyword>
<dbReference type="SUPFAM" id="SSF142984">
    <property type="entry name" value="Nqo1 middle domain-like"/>
    <property type="match status" value="1"/>
</dbReference>
<feature type="transmembrane region" description="Helical" evidence="2">
    <location>
        <begin position="185"/>
        <end position="206"/>
    </location>
</feature>